<evidence type="ECO:0000313" key="1">
    <source>
        <dbReference type="EMBL" id="AKJ01614.1"/>
    </source>
</evidence>
<name>A0AAC8Q6G1_9BACT</name>
<dbReference type="EMBL" id="CP011509">
    <property type="protein sequence ID" value="AKJ01614.1"/>
    <property type="molecule type" value="Genomic_DNA"/>
</dbReference>
<accession>A0AAC8Q6G1</accession>
<dbReference type="KEGG" id="age:AA314_03240"/>
<organism evidence="1 2">
    <name type="scientific">Archangium gephyra</name>
    <dbReference type="NCBI Taxonomy" id="48"/>
    <lineage>
        <taxon>Bacteria</taxon>
        <taxon>Pseudomonadati</taxon>
        <taxon>Myxococcota</taxon>
        <taxon>Myxococcia</taxon>
        <taxon>Myxococcales</taxon>
        <taxon>Cystobacterineae</taxon>
        <taxon>Archangiaceae</taxon>
        <taxon>Archangium</taxon>
    </lineage>
</organism>
<gene>
    <name evidence="1" type="ORF">AA314_03240</name>
</gene>
<dbReference type="AlphaFoldDB" id="A0AAC8Q6G1"/>
<evidence type="ECO:0000313" key="2">
    <source>
        <dbReference type="Proteomes" id="UP000035579"/>
    </source>
</evidence>
<sequence length="55" mass="5947">MAHDTLPVVRSTLPLSRSLARPCLLVPYRGHRSGWPITCSWIPGGRHGPFAGGNP</sequence>
<protein>
    <submittedName>
        <fullName evidence="1">Uncharacterized protein</fullName>
    </submittedName>
</protein>
<dbReference type="Proteomes" id="UP000035579">
    <property type="component" value="Chromosome"/>
</dbReference>
<proteinExistence type="predicted"/>
<reference evidence="1 2" key="1">
    <citation type="submission" date="2015-05" db="EMBL/GenBank/DDBJ databases">
        <title>Genome assembly of Archangium gephyra DSM 2261.</title>
        <authorList>
            <person name="Sharma G."/>
            <person name="Subramanian S."/>
        </authorList>
    </citation>
    <scope>NUCLEOTIDE SEQUENCE [LARGE SCALE GENOMIC DNA]</scope>
    <source>
        <strain evidence="1 2">DSM 2261</strain>
    </source>
</reference>